<feature type="transmembrane region" description="Helical" evidence="2">
    <location>
        <begin position="140"/>
        <end position="160"/>
    </location>
</feature>
<dbReference type="EMBL" id="CM026430">
    <property type="protein sequence ID" value="KAG0562720.1"/>
    <property type="molecule type" value="Genomic_DNA"/>
</dbReference>
<dbReference type="Proteomes" id="UP000822688">
    <property type="component" value="Chromosome 9"/>
</dbReference>
<sequence length="259" mass="29775">MATVELSTAITEVEVKEANAYKDAIVELKAITEVEGKETKAYKDAIVKQNDLKKWEPPVDQFTLIKNVSLIEKNPVYSVALKEWDRTRARFEEKVDRREKNITDLKNHVFNIVGFFSVFQGVVLTTVTQLNSDKYDTCGIIWFPIALSTVAALGSAYAVWHKFSNLRAMEDFVRSDRQSRQAVENWAQKLRESGKENFFFYKDTEDPKELPSATFYWNRFGVIVGLFFFTILFVLSYLAILCDFLDILNLKGGFGAVRF</sequence>
<dbReference type="PANTHER" id="PTHR33287">
    <property type="entry name" value="OS03G0453550 PROTEIN"/>
    <property type="match status" value="1"/>
</dbReference>
<reference evidence="3" key="1">
    <citation type="submission" date="2020-06" db="EMBL/GenBank/DDBJ databases">
        <title>WGS assembly of Ceratodon purpureus strain R40.</title>
        <authorList>
            <person name="Carey S.B."/>
            <person name="Jenkins J."/>
            <person name="Shu S."/>
            <person name="Lovell J.T."/>
            <person name="Sreedasyam A."/>
            <person name="Maumus F."/>
            <person name="Tiley G.P."/>
            <person name="Fernandez-Pozo N."/>
            <person name="Barry K."/>
            <person name="Chen C."/>
            <person name="Wang M."/>
            <person name="Lipzen A."/>
            <person name="Daum C."/>
            <person name="Saski C.A."/>
            <person name="Payton A.C."/>
            <person name="Mcbreen J.C."/>
            <person name="Conrad R.E."/>
            <person name="Kollar L.M."/>
            <person name="Olsson S."/>
            <person name="Huttunen S."/>
            <person name="Landis J.B."/>
            <person name="Wickett N.J."/>
            <person name="Johnson M.G."/>
            <person name="Rensing S.A."/>
            <person name="Grimwood J."/>
            <person name="Schmutz J."/>
            <person name="Mcdaniel S.F."/>
        </authorList>
    </citation>
    <scope>NUCLEOTIDE SEQUENCE</scope>
    <source>
        <strain evidence="3">R40</strain>
    </source>
</reference>
<organism evidence="3 4">
    <name type="scientific">Ceratodon purpureus</name>
    <name type="common">Fire moss</name>
    <name type="synonym">Dicranum purpureum</name>
    <dbReference type="NCBI Taxonomy" id="3225"/>
    <lineage>
        <taxon>Eukaryota</taxon>
        <taxon>Viridiplantae</taxon>
        <taxon>Streptophyta</taxon>
        <taxon>Embryophyta</taxon>
        <taxon>Bryophyta</taxon>
        <taxon>Bryophytina</taxon>
        <taxon>Bryopsida</taxon>
        <taxon>Dicranidae</taxon>
        <taxon>Pseudoditrichales</taxon>
        <taxon>Ditrichaceae</taxon>
        <taxon>Ceratodon</taxon>
    </lineage>
</organism>
<feature type="coiled-coil region" evidence="1">
    <location>
        <begin position="81"/>
        <end position="108"/>
    </location>
</feature>
<keyword evidence="1" id="KW-0175">Coiled coil</keyword>
<comment type="caution">
    <text evidence="3">The sequence shown here is derived from an EMBL/GenBank/DDBJ whole genome shotgun (WGS) entry which is preliminary data.</text>
</comment>
<proteinExistence type="predicted"/>
<keyword evidence="2" id="KW-0472">Membrane</keyword>
<keyword evidence="2" id="KW-0812">Transmembrane</keyword>
<keyword evidence="4" id="KW-1185">Reference proteome</keyword>
<dbReference type="PANTHER" id="PTHR33287:SF11">
    <property type="entry name" value="OS03G0778400 PROTEIN"/>
    <property type="match status" value="1"/>
</dbReference>
<evidence type="ECO:0000313" key="4">
    <source>
        <dbReference type="Proteomes" id="UP000822688"/>
    </source>
</evidence>
<feature type="transmembrane region" description="Helical" evidence="2">
    <location>
        <begin position="108"/>
        <end position="128"/>
    </location>
</feature>
<evidence type="ECO:0000256" key="2">
    <source>
        <dbReference type="SAM" id="Phobius"/>
    </source>
</evidence>
<evidence type="ECO:0000313" key="3">
    <source>
        <dbReference type="EMBL" id="KAG0562720.1"/>
    </source>
</evidence>
<accession>A0A8T0GUP1</accession>
<dbReference type="AlphaFoldDB" id="A0A8T0GUP1"/>
<feature type="transmembrane region" description="Helical" evidence="2">
    <location>
        <begin position="220"/>
        <end position="240"/>
    </location>
</feature>
<gene>
    <name evidence="3" type="ORF">KC19_9G167400</name>
</gene>
<evidence type="ECO:0000256" key="1">
    <source>
        <dbReference type="SAM" id="Coils"/>
    </source>
</evidence>
<protein>
    <submittedName>
        <fullName evidence="3">Uncharacterized protein</fullName>
    </submittedName>
</protein>
<name>A0A8T0GUP1_CERPU</name>
<keyword evidence="2" id="KW-1133">Transmembrane helix</keyword>